<dbReference type="SUPFAM" id="SSF56281">
    <property type="entry name" value="Metallo-hydrolase/oxidoreductase"/>
    <property type="match status" value="1"/>
</dbReference>
<protein>
    <submittedName>
        <fullName evidence="1">Uncharacterized protein</fullName>
    </submittedName>
</protein>
<dbReference type="Gene3D" id="3.60.15.30">
    <property type="entry name" value="Metallo-beta-lactamase domain"/>
    <property type="match status" value="1"/>
</dbReference>
<dbReference type="InterPro" id="IPR052195">
    <property type="entry name" value="Bact_Alkyl/Aryl-Sulfatase"/>
</dbReference>
<dbReference type="PANTHER" id="PTHR43223">
    <property type="entry name" value="ALKYL/ARYL-SULFATASE"/>
    <property type="match status" value="1"/>
</dbReference>
<dbReference type="GO" id="GO:0018741">
    <property type="term" value="F:linear primary-alkylsulfatase activity"/>
    <property type="evidence" value="ECO:0007669"/>
    <property type="project" value="TreeGrafter"/>
</dbReference>
<dbReference type="AlphaFoldDB" id="A0A828ZQD6"/>
<dbReference type="GO" id="GO:0018909">
    <property type="term" value="P:dodecyl sulfate metabolic process"/>
    <property type="evidence" value="ECO:0007669"/>
    <property type="project" value="TreeGrafter"/>
</dbReference>
<reference evidence="1 2" key="1">
    <citation type="submission" date="2012-12" db="EMBL/GenBank/DDBJ databases">
        <title>The Genome Sequence of Enterococcus faecium E1590.</title>
        <authorList>
            <consortium name="The Broad Institute Genome Sequencing Platform"/>
            <consortium name="The Broad Institute Genome Sequencing Center for Infectious Disease"/>
            <person name="Earl A.M."/>
            <person name="Gilmore M.S."/>
            <person name="van Schaik W."/>
            <person name="Lebreton F."/>
            <person name="Willems R.J."/>
            <person name="Walker B."/>
            <person name="Young S.K."/>
            <person name="Zeng Q."/>
            <person name="Gargeya S."/>
            <person name="Fitzgerald M."/>
            <person name="Haas B."/>
            <person name="Abouelleil A."/>
            <person name="Alvarado L."/>
            <person name="Arachchi H.M."/>
            <person name="Berlin A.M."/>
            <person name="Chapman S.B."/>
            <person name="Dewar J."/>
            <person name="Goldberg J."/>
            <person name="Griggs A."/>
            <person name="Gujja S."/>
            <person name="Hansen M."/>
            <person name="Howarth C."/>
            <person name="Imamovic A."/>
            <person name="Larimer J."/>
            <person name="McCowan C."/>
            <person name="Murphy C."/>
            <person name="Neiman D."/>
            <person name="Pearson M."/>
            <person name="Priest M."/>
            <person name="Roberts A."/>
            <person name="Saif S."/>
            <person name="Shea T."/>
            <person name="Sisk P."/>
            <person name="Sykes S."/>
            <person name="Wortman J."/>
            <person name="Nusbaum C."/>
            <person name="Birren B."/>
        </authorList>
    </citation>
    <scope>NUCLEOTIDE SEQUENCE [LARGE SCALE GENOMIC DNA]</scope>
    <source>
        <strain evidence="1 2">E1590</strain>
    </source>
</reference>
<comment type="caution">
    <text evidence="1">The sequence shown here is derived from an EMBL/GenBank/DDBJ whole genome shotgun (WGS) entry which is preliminary data.</text>
</comment>
<evidence type="ECO:0000313" key="2">
    <source>
        <dbReference type="Proteomes" id="UP000010553"/>
    </source>
</evidence>
<organism evidence="1 2">
    <name type="scientific">Enterococcus faecium EnGen0003</name>
    <dbReference type="NCBI Taxonomy" id="1138901"/>
    <lineage>
        <taxon>Bacteria</taxon>
        <taxon>Bacillati</taxon>
        <taxon>Bacillota</taxon>
        <taxon>Bacilli</taxon>
        <taxon>Lactobacillales</taxon>
        <taxon>Enterococcaceae</taxon>
        <taxon>Enterococcus</taxon>
    </lineage>
</organism>
<gene>
    <name evidence="1" type="ORF">OIE_03934</name>
</gene>
<dbReference type="Proteomes" id="UP000010553">
    <property type="component" value="Unassembled WGS sequence"/>
</dbReference>
<name>A0A828ZQD6_ENTFC</name>
<dbReference type="EMBL" id="AHXC01000003">
    <property type="protein sequence ID" value="ELB03968.1"/>
    <property type="molecule type" value="Genomic_DNA"/>
</dbReference>
<evidence type="ECO:0000313" key="1">
    <source>
        <dbReference type="EMBL" id="ELB03968.1"/>
    </source>
</evidence>
<proteinExistence type="predicted"/>
<dbReference type="RefSeq" id="WP_002334971.1">
    <property type="nucleotide sequence ID" value="NZ_KB029685.1"/>
</dbReference>
<accession>A0A828ZQD6</accession>
<dbReference type="PANTHER" id="PTHR43223:SF1">
    <property type="entry name" value="ALKYL_ARYL-SULFATASE BDS1"/>
    <property type="match status" value="1"/>
</dbReference>
<sequence length="89" mass="10367">MEKHTTKETQKENNNVKKQLNFADNHEFMLASQNCVAPFNHLEIIQEGKVIWSQKAYAFLEEECPNCANPSLWENARCNHQTGLFRVTE</sequence>
<dbReference type="InterPro" id="IPR036866">
    <property type="entry name" value="RibonucZ/Hydroxyglut_hydro"/>
</dbReference>